<evidence type="ECO:0000313" key="2">
    <source>
        <dbReference type="Proteomes" id="UP000662747"/>
    </source>
</evidence>
<organism evidence="1 2">
    <name type="scientific">Pyxidicoccus parkwayensis</name>
    <dbReference type="NCBI Taxonomy" id="2813578"/>
    <lineage>
        <taxon>Bacteria</taxon>
        <taxon>Pseudomonadati</taxon>
        <taxon>Myxococcota</taxon>
        <taxon>Myxococcia</taxon>
        <taxon>Myxococcales</taxon>
        <taxon>Cystobacterineae</taxon>
        <taxon>Myxococcaceae</taxon>
        <taxon>Pyxidicoccus</taxon>
    </lineage>
</organism>
<name>A0ABX7NSA4_9BACT</name>
<dbReference type="RefSeq" id="WP_206723344.1">
    <property type="nucleotide sequence ID" value="NZ_CP071090.1"/>
</dbReference>
<dbReference type="Proteomes" id="UP000662747">
    <property type="component" value="Chromosome"/>
</dbReference>
<keyword evidence="2" id="KW-1185">Reference proteome</keyword>
<evidence type="ECO:0000313" key="1">
    <source>
        <dbReference type="EMBL" id="QSQ21767.1"/>
    </source>
</evidence>
<protein>
    <submittedName>
        <fullName evidence="1">Uncharacterized protein</fullName>
    </submittedName>
</protein>
<proteinExistence type="predicted"/>
<reference evidence="1 2" key="1">
    <citation type="submission" date="2021-02" db="EMBL/GenBank/DDBJ databases">
        <title>De Novo genome assembly of isolated myxobacteria.</title>
        <authorList>
            <person name="Stevens D.C."/>
        </authorList>
    </citation>
    <scope>NUCLEOTIDE SEQUENCE [LARGE SCALE GENOMIC DNA]</scope>
    <source>
        <strain evidence="2">SCPEA02</strain>
    </source>
</reference>
<sequence length="98" mass="11319">MLWFIESQQRKGPMFPPCANGMCSRKDYTLKWVDPVGVLYTCQCGGEYVMKSAGLLHGTYFYRVMDGGAFQPYMVRPLFSYWQSIKKGRAHPVREPRA</sequence>
<gene>
    <name evidence="1" type="ORF">JY651_42555</name>
</gene>
<dbReference type="EMBL" id="CP071090">
    <property type="protein sequence ID" value="QSQ21767.1"/>
    <property type="molecule type" value="Genomic_DNA"/>
</dbReference>
<accession>A0ABX7NSA4</accession>